<dbReference type="SUPFAM" id="SSF49464">
    <property type="entry name" value="Carboxypeptidase regulatory domain-like"/>
    <property type="match status" value="1"/>
</dbReference>
<evidence type="ECO:0000256" key="5">
    <source>
        <dbReference type="ARBA" id="ARBA00022729"/>
    </source>
</evidence>
<keyword evidence="15" id="KW-1185">Reference proteome</keyword>
<evidence type="ECO:0000313" key="15">
    <source>
        <dbReference type="Proteomes" id="UP000199702"/>
    </source>
</evidence>
<dbReference type="GO" id="GO:0044718">
    <property type="term" value="P:siderophore transmembrane transport"/>
    <property type="evidence" value="ECO:0007669"/>
    <property type="project" value="TreeGrafter"/>
</dbReference>
<protein>
    <submittedName>
        <fullName evidence="14">TonB-dependent Receptor Plug Domain</fullName>
    </submittedName>
</protein>
<accession>A0A1H6R5J2</accession>
<comment type="subcellular location">
    <subcellularLocation>
        <location evidence="1 10">Cell outer membrane</location>
        <topology evidence="1 10">Multi-pass membrane protein</topology>
    </subcellularLocation>
</comment>
<dbReference type="Pfam" id="PF00593">
    <property type="entry name" value="TonB_dep_Rec_b-barrel"/>
    <property type="match status" value="1"/>
</dbReference>
<keyword evidence="9 10" id="KW-0998">Cell outer membrane</keyword>
<keyword evidence="5" id="KW-0732">Signal</keyword>
<evidence type="ECO:0000313" key="14">
    <source>
        <dbReference type="EMBL" id="SEI46895.1"/>
    </source>
</evidence>
<keyword evidence="7 10" id="KW-0472">Membrane</keyword>
<sequence length="809" mass="91604">MFRNICTKFASNQKQITMKKVNFLILLFSLFITSAFSQEKVTLSGIVKDQKSNETLIGVTISFENSTTTRTSLTNEYGFYSISLPKGEYTVQINSLSYAGFSETITLDSNTKKDFILTEKNNEIEQVVVTGNSKKLQIDKPEMSVNKLTIAQIKAMPAILGEVDVIKSILTLPGVTNAGEGQSGFNVRGGAADQNLILLDEATIYNSSHLFGFFSVFNADAIKDLKLYKGGIPARFGGRVASVLDIYQKEGNSKKFGMTGGIGLISSRLLAEGPIVKDKGSFLVAGRSSYAHLFLKLADNNNSAYFYDLNTKINYKLNENNNLFVSGYFGRDVFSLNKQFVNTYGNSVLNLRWNHLFNDKLFSNASFIYSDYYYGLTLDFIGFNWESGIKNYNFKYDFKHYISDNFKLFYGANAIYYDFNPGRIEPIDSDSGINEKQLAKKHAFEPAFYIDAEQKLTDKLSVNYGLRYSMFYRLGEETVNIYANNQPVTYDADLGIYEKATPIDTRHYGKNETIANFDNWEPRVAVAYTIDENQSVKASYNRMSQYLHLISNTQSPTPLDVWTPSDNFLKPQILDQFAVGYFKNIKNGDYTLEVESFYKTVKNRLDYIDGADLIANEAIEQVLLSGKTRAYGLEVMVKKNVGKLSGWISYTLSRSEQKTEGRTPIETGINNGDWYKTGWDKTHNIYITGSYKLNKKWSFGSIFTYQTGQPVTFPTAQYQYQGINVPVYGNRNEDNLPAYHRIDVSATLNPTKNKGRKWQGEWVFSVYNLYGRKNAASINFRQNQDTGLNEAVKLSIFGIVPSVTYNFKF</sequence>
<evidence type="ECO:0000256" key="3">
    <source>
        <dbReference type="ARBA" id="ARBA00022452"/>
    </source>
</evidence>
<reference evidence="15" key="1">
    <citation type="submission" date="2016-10" db="EMBL/GenBank/DDBJ databases">
        <authorList>
            <person name="Varghese N."/>
            <person name="Submissions S."/>
        </authorList>
    </citation>
    <scope>NUCLEOTIDE SEQUENCE [LARGE SCALE GENOMIC DNA]</scope>
    <source>
        <strain evidence="15">DSM 17934</strain>
    </source>
</reference>
<dbReference type="AlphaFoldDB" id="A0A1H6R5J2"/>
<dbReference type="InterPro" id="IPR012910">
    <property type="entry name" value="Plug_dom"/>
</dbReference>
<keyword evidence="2 10" id="KW-0813">Transport</keyword>
<dbReference type="InterPro" id="IPR008969">
    <property type="entry name" value="CarboxyPept-like_regulatory"/>
</dbReference>
<evidence type="ECO:0000259" key="12">
    <source>
        <dbReference type="Pfam" id="PF00593"/>
    </source>
</evidence>
<dbReference type="STRING" id="402734.SAMN05660918_0743"/>
<evidence type="ECO:0000259" key="13">
    <source>
        <dbReference type="Pfam" id="PF07715"/>
    </source>
</evidence>
<dbReference type="GO" id="GO:0015344">
    <property type="term" value="F:siderophore uptake transmembrane transporter activity"/>
    <property type="evidence" value="ECO:0007669"/>
    <property type="project" value="TreeGrafter"/>
</dbReference>
<dbReference type="InterPro" id="IPR000531">
    <property type="entry name" value="Beta-barrel_TonB"/>
</dbReference>
<dbReference type="Gene3D" id="2.40.170.20">
    <property type="entry name" value="TonB-dependent receptor, beta-barrel domain"/>
    <property type="match status" value="1"/>
</dbReference>
<dbReference type="InterPro" id="IPR037066">
    <property type="entry name" value="Plug_dom_sf"/>
</dbReference>
<keyword evidence="3 10" id="KW-1134">Transmembrane beta strand</keyword>
<dbReference type="Pfam" id="PF13715">
    <property type="entry name" value="CarbopepD_reg_2"/>
    <property type="match status" value="1"/>
</dbReference>
<proteinExistence type="inferred from homology"/>
<evidence type="ECO:0000256" key="7">
    <source>
        <dbReference type="ARBA" id="ARBA00023136"/>
    </source>
</evidence>
<keyword evidence="6 11" id="KW-0798">TonB box</keyword>
<name>A0A1H6R5J2_9FLAO</name>
<evidence type="ECO:0000256" key="4">
    <source>
        <dbReference type="ARBA" id="ARBA00022692"/>
    </source>
</evidence>
<evidence type="ECO:0000256" key="6">
    <source>
        <dbReference type="ARBA" id="ARBA00023077"/>
    </source>
</evidence>
<evidence type="ECO:0000256" key="1">
    <source>
        <dbReference type="ARBA" id="ARBA00004571"/>
    </source>
</evidence>
<dbReference type="Pfam" id="PF07715">
    <property type="entry name" value="Plug"/>
    <property type="match status" value="1"/>
</dbReference>
<dbReference type="GO" id="GO:0009279">
    <property type="term" value="C:cell outer membrane"/>
    <property type="evidence" value="ECO:0007669"/>
    <property type="project" value="UniProtKB-SubCell"/>
</dbReference>
<keyword evidence="8 14" id="KW-0675">Receptor</keyword>
<comment type="similarity">
    <text evidence="10 11">Belongs to the TonB-dependent receptor family.</text>
</comment>
<feature type="domain" description="TonB-dependent receptor-like beta-barrel" evidence="12">
    <location>
        <begin position="305"/>
        <end position="769"/>
    </location>
</feature>
<dbReference type="PANTHER" id="PTHR30069">
    <property type="entry name" value="TONB-DEPENDENT OUTER MEMBRANE RECEPTOR"/>
    <property type="match status" value="1"/>
</dbReference>
<gene>
    <name evidence="14" type="ORF">SAMN05660918_0743</name>
</gene>
<evidence type="ECO:0000256" key="9">
    <source>
        <dbReference type="ARBA" id="ARBA00023237"/>
    </source>
</evidence>
<dbReference type="Proteomes" id="UP000199702">
    <property type="component" value="Unassembled WGS sequence"/>
</dbReference>
<evidence type="ECO:0000256" key="10">
    <source>
        <dbReference type="PROSITE-ProRule" id="PRU01360"/>
    </source>
</evidence>
<dbReference type="InterPro" id="IPR036942">
    <property type="entry name" value="Beta-barrel_TonB_sf"/>
</dbReference>
<evidence type="ECO:0000256" key="2">
    <source>
        <dbReference type="ARBA" id="ARBA00022448"/>
    </source>
</evidence>
<keyword evidence="4 10" id="KW-0812">Transmembrane</keyword>
<evidence type="ECO:0000256" key="8">
    <source>
        <dbReference type="ARBA" id="ARBA00023170"/>
    </source>
</evidence>
<dbReference type="Gene3D" id="2.170.130.10">
    <property type="entry name" value="TonB-dependent receptor, plug domain"/>
    <property type="match status" value="1"/>
</dbReference>
<dbReference type="EMBL" id="FNYA01000001">
    <property type="protein sequence ID" value="SEI46895.1"/>
    <property type="molecule type" value="Genomic_DNA"/>
</dbReference>
<dbReference type="SUPFAM" id="SSF56935">
    <property type="entry name" value="Porins"/>
    <property type="match status" value="1"/>
</dbReference>
<feature type="domain" description="TonB-dependent receptor plug" evidence="13">
    <location>
        <begin position="162"/>
        <end position="239"/>
    </location>
</feature>
<dbReference type="InterPro" id="IPR039426">
    <property type="entry name" value="TonB-dep_rcpt-like"/>
</dbReference>
<evidence type="ECO:0000256" key="11">
    <source>
        <dbReference type="RuleBase" id="RU003357"/>
    </source>
</evidence>
<dbReference type="Gene3D" id="2.60.40.1120">
    <property type="entry name" value="Carboxypeptidase-like, regulatory domain"/>
    <property type="match status" value="1"/>
</dbReference>
<dbReference type="PROSITE" id="PS52016">
    <property type="entry name" value="TONB_DEPENDENT_REC_3"/>
    <property type="match status" value="1"/>
</dbReference>
<dbReference type="PANTHER" id="PTHR30069:SF29">
    <property type="entry name" value="HEMOGLOBIN AND HEMOGLOBIN-HAPTOGLOBIN-BINDING PROTEIN 1-RELATED"/>
    <property type="match status" value="1"/>
</dbReference>
<organism evidence="14 15">
    <name type="scientific">Flavobacterium terrigena</name>
    <dbReference type="NCBI Taxonomy" id="402734"/>
    <lineage>
        <taxon>Bacteria</taxon>
        <taxon>Pseudomonadati</taxon>
        <taxon>Bacteroidota</taxon>
        <taxon>Flavobacteriia</taxon>
        <taxon>Flavobacteriales</taxon>
        <taxon>Flavobacteriaceae</taxon>
        <taxon>Flavobacterium</taxon>
    </lineage>
</organism>